<gene>
    <name evidence="2" type="ORF">H2201_006889</name>
</gene>
<dbReference type="Gene3D" id="1.20.90.10">
    <property type="entry name" value="Phospholipase A2 domain"/>
    <property type="match status" value="1"/>
</dbReference>
<dbReference type="SUPFAM" id="SSF48619">
    <property type="entry name" value="Phospholipase A2, PLA2"/>
    <property type="match status" value="1"/>
</dbReference>
<dbReference type="Proteomes" id="UP001172684">
    <property type="component" value="Unassembled WGS sequence"/>
</dbReference>
<organism evidence="2 3">
    <name type="scientific">Coniosporium apollinis</name>
    <dbReference type="NCBI Taxonomy" id="61459"/>
    <lineage>
        <taxon>Eukaryota</taxon>
        <taxon>Fungi</taxon>
        <taxon>Dikarya</taxon>
        <taxon>Ascomycota</taxon>
        <taxon>Pezizomycotina</taxon>
        <taxon>Dothideomycetes</taxon>
        <taxon>Dothideomycetes incertae sedis</taxon>
        <taxon>Coniosporium</taxon>
    </lineage>
</organism>
<protein>
    <recommendedName>
        <fullName evidence="4">Secretory phospholipase A2</fullName>
    </recommendedName>
</protein>
<evidence type="ECO:0008006" key="4">
    <source>
        <dbReference type="Google" id="ProtNLM"/>
    </source>
</evidence>
<feature type="signal peptide" evidence="1">
    <location>
        <begin position="1"/>
        <end position="19"/>
    </location>
</feature>
<sequence length="162" mass="18118">MRFIQALACALSLTASVSALAISDIKDALTSLTPRDPRPSREQETDGLLFLTPMSGFLAAKRARQPARLHWDDNGCTGVPDKPSGFNFLPSCQRHDFGYSNYKIQKRCSEAERKKIDDNFKKDMDKECSKYAGLQAARGVQCRAIARGYYEGVRKLGESRFC</sequence>
<evidence type="ECO:0000313" key="3">
    <source>
        <dbReference type="Proteomes" id="UP001172684"/>
    </source>
</evidence>
<dbReference type="InterPro" id="IPR036444">
    <property type="entry name" value="PLipase_A2_dom_sf"/>
</dbReference>
<keyword evidence="1" id="KW-0732">Signal</keyword>
<reference evidence="2" key="1">
    <citation type="submission" date="2022-10" db="EMBL/GenBank/DDBJ databases">
        <title>Culturing micro-colonial fungi from biological soil crusts in the Mojave desert and describing Neophaeococcomyces mojavensis, and introducing the new genera and species Taxawa tesnikishii.</title>
        <authorList>
            <person name="Kurbessoian T."/>
            <person name="Stajich J.E."/>
        </authorList>
    </citation>
    <scope>NUCLEOTIDE SEQUENCE</scope>
    <source>
        <strain evidence="2">TK_1</strain>
    </source>
</reference>
<evidence type="ECO:0000256" key="1">
    <source>
        <dbReference type="SAM" id="SignalP"/>
    </source>
</evidence>
<dbReference type="InterPro" id="IPR015141">
    <property type="entry name" value="PLipase_A2_prok/fun"/>
</dbReference>
<proteinExistence type="predicted"/>
<dbReference type="EMBL" id="JAPDRL010000065">
    <property type="protein sequence ID" value="KAJ9660467.1"/>
    <property type="molecule type" value="Genomic_DNA"/>
</dbReference>
<evidence type="ECO:0000313" key="2">
    <source>
        <dbReference type="EMBL" id="KAJ9660467.1"/>
    </source>
</evidence>
<feature type="chain" id="PRO_5046419265" description="Secretory phospholipase A2" evidence="1">
    <location>
        <begin position="20"/>
        <end position="162"/>
    </location>
</feature>
<accession>A0ABQ9NKT9</accession>
<keyword evidence="3" id="KW-1185">Reference proteome</keyword>
<dbReference type="Pfam" id="PF09056">
    <property type="entry name" value="Phospholip_A2_3"/>
    <property type="match status" value="1"/>
</dbReference>
<name>A0ABQ9NKT9_9PEZI</name>
<comment type="caution">
    <text evidence="2">The sequence shown here is derived from an EMBL/GenBank/DDBJ whole genome shotgun (WGS) entry which is preliminary data.</text>
</comment>